<reference evidence="1 2" key="1">
    <citation type="journal article" date="2013" name="Curr. Biol.">
        <title>The Genome of the Foraminiferan Reticulomyxa filosa.</title>
        <authorList>
            <person name="Glockner G."/>
            <person name="Hulsmann N."/>
            <person name="Schleicher M."/>
            <person name="Noegel A.A."/>
            <person name="Eichinger L."/>
            <person name="Gallinger C."/>
            <person name="Pawlowski J."/>
            <person name="Sierra R."/>
            <person name="Euteneuer U."/>
            <person name="Pillet L."/>
            <person name="Moustafa A."/>
            <person name="Platzer M."/>
            <person name="Groth M."/>
            <person name="Szafranski K."/>
            <person name="Schliwa M."/>
        </authorList>
    </citation>
    <scope>NUCLEOTIDE SEQUENCE [LARGE SCALE GENOMIC DNA]</scope>
</reference>
<dbReference type="Proteomes" id="UP000023152">
    <property type="component" value="Unassembled WGS sequence"/>
</dbReference>
<keyword evidence="2" id="KW-1185">Reference proteome</keyword>
<feature type="non-terminal residue" evidence="1">
    <location>
        <position position="1"/>
    </location>
</feature>
<sequence>KKKKKREQLKDVKAVMRLAMHTVYSSELEISLLNDQFGTFPGDAIELYEQVQEDNKKVSYLSTTPFQLHFGWKRELSMTKLNKPLQSRLVSRFPHLQKYPFDHHSLGPDINVIGIWDPFLSSTDNRSICQTLVVNHCRVAKVQQCFAPKLKLIDFYTDLDLSLGAFLHQLFRCKDCPNEKFSICFISFYFLFFLK</sequence>
<gene>
    <name evidence="1" type="ORF">RFI_20129</name>
</gene>
<protein>
    <submittedName>
        <fullName evidence="1">Uncharacterized protein</fullName>
    </submittedName>
</protein>
<comment type="caution">
    <text evidence="1">The sequence shown here is derived from an EMBL/GenBank/DDBJ whole genome shotgun (WGS) entry which is preliminary data.</text>
</comment>
<proteinExistence type="predicted"/>
<dbReference type="OrthoDB" id="158357at2759"/>
<evidence type="ECO:0000313" key="2">
    <source>
        <dbReference type="Proteomes" id="UP000023152"/>
    </source>
</evidence>
<evidence type="ECO:0000313" key="1">
    <source>
        <dbReference type="EMBL" id="ETO17201.1"/>
    </source>
</evidence>
<dbReference type="AlphaFoldDB" id="X6MU51"/>
<name>X6MU51_RETFI</name>
<accession>X6MU51</accession>
<dbReference type="EMBL" id="ASPP01017106">
    <property type="protein sequence ID" value="ETO17201.1"/>
    <property type="molecule type" value="Genomic_DNA"/>
</dbReference>
<organism evidence="1 2">
    <name type="scientific">Reticulomyxa filosa</name>
    <dbReference type="NCBI Taxonomy" id="46433"/>
    <lineage>
        <taxon>Eukaryota</taxon>
        <taxon>Sar</taxon>
        <taxon>Rhizaria</taxon>
        <taxon>Retaria</taxon>
        <taxon>Foraminifera</taxon>
        <taxon>Monothalamids</taxon>
        <taxon>Reticulomyxidae</taxon>
        <taxon>Reticulomyxa</taxon>
    </lineage>
</organism>